<dbReference type="InterPro" id="IPR044846">
    <property type="entry name" value="GH10"/>
</dbReference>
<reference evidence="13" key="1">
    <citation type="journal article" date="2019" name="Int. J. Syst. Evol. Microbiol.">
        <title>The Global Catalogue of Microorganisms (GCM) 10K type strain sequencing project: providing services to taxonomists for standard genome sequencing and annotation.</title>
        <authorList>
            <consortium name="The Broad Institute Genomics Platform"/>
            <consortium name="The Broad Institute Genome Sequencing Center for Infectious Disease"/>
            <person name="Wu L."/>
            <person name="Ma J."/>
        </authorList>
    </citation>
    <scope>NUCLEOTIDE SEQUENCE [LARGE SCALE GENOMIC DNA]</scope>
    <source>
        <strain evidence="13">CGMCC 4.7246</strain>
    </source>
</reference>
<keyword evidence="4 10" id="KW-0732">Signal</keyword>
<gene>
    <name evidence="12" type="ORF">ACFP3R_30090</name>
</gene>
<name>A0ABW1PFB8_9PSEU</name>
<evidence type="ECO:0000256" key="8">
    <source>
        <dbReference type="ARBA" id="ARBA00023326"/>
    </source>
</evidence>
<dbReference type="PANTHER" id="PTHR31490:SF88">
    <property type="entry name" value="BETA-XYLANASE"/>
    <property type="match status" value="1"/>
</dbReference>
<evidence type="ECO:0000256" key="5">
    <source>
        <dbReference type="ARBA" id="ARBA00022801"/>
    </source>
</evidence>
<organism evidence="12 13">
    <name type="scientific">Saccharothrix lopnurensis</name>
    <dbReference type="NCBI Taxonomy" id="1670621"/>
    <lineage>
        <taxon>Bacteria</taxon>
        <taxon>Bacillati</taxon>
        <taxon>Actinomycetota</taxon>
        <taxon>Actinomycetes</taxon>
        <taxon>Pseudonocardiales</taxon>
        <taxon>Pseudonocardiaceae</taxon>
        <taxon>Saccharothrix</taxon>
    </lineage>
</organism>
<dbReference type="PROSITE" id="PS51760">
    <property type="entry name" value="GH10_2"/>
    <property type="match status" value="1"/>
</dbReference>
<evidence type="ECO:0000256" key="3">
    <source>
        <dbReference type="ARBA" id="ARBA00022651"/>
    </source>
</evidence>
<dbReference type="Proteomes" id="UP001596220">
    <property type="component" value="Unassembled WGS sequence"/>
</dbReference>
<comment type="similarity">
    <text evidence="2 9">Belongs to the glycosyl hydrolase 10 (cellulase F) family.</text>
</comment>
<evidence type="ECO:0000256" key="2">
    <source>
        <dbReference type="ARBA" id="ARBA00007495"/>
    </source>
</evidence>
<dbReference type="RefSeq" id="WP_380640845.1">
    <property type="nucleotide sequence ID" value="NZ_JBHSQO010000045.1"/>
</dbReference>
<comment type="caution">
    <text evidence="12">The sequence shown here is derived from an EMBL/GenBank/DDBJ whole genome shotgun (WGS) entry which is preliminary data.</text>
</comment>
<dbReference type="EMBL" id="JBHSQO010000045">
    <property type="protein sequence ID" value="MFC6093542.1"/>
    <property type="molecule type" value="Genomic_DNA"/>
</dbReference>
<dbReference type="EC" id="3.2.1.8" evidence="9"/>
<proteinExistence type="inferred from homology"/>
<dbReference type="InterPro" id="IPR017853">
    <property type="entry name" value="GH"/>
</dbReference>
<dbReference type="PANTHER" id="PTHR31490">
    <property type="entry name" value="GLYCOSYL HYDROLASE"/>
    <property type="match status" value="1"/>
</dbReference>
<evidence type="ECO:0000256" key="6">
    <source>
        <dbReference type="ARBA" id="ARBA00023277"/>
    </source>
</evidence>
<accession>A0ABW1PFB8</accession>
<dbReference type="InterPro" id="IPR001000">
    <property type="entry name" value="GH10_dom"/>
</dbReference>
<evidence type="ECO:0000256" key="10">
    <source>
        <dbReference type="SAM" id="SignalP"/>
    </source>
</evidence>
<evidence type="ECO:0000256" key="1">
    <source>
        <dbReference type="ARBA" id="ARBA00000681"/>
    </source>
</evidence>
<dbReference type="SUPFAM" id="SSF51445">
    <property type="entry name" value="(Trans)glycosidases"/>
    <property type="match status" value="1"/>
</dbReference>
<dbReference type="Pfam" id="PF00331">
    <property type="entry name" value="Glyco_hydro_10"/>
    <property type="match status" value="1"/>
</dbReference>
<keyword evidence="13" id="KW-1185">Reference proteome</keyword>
<keyword evidence="8 9" id="KW-0624">Polysaccharide degradation</keyword>
<keyword evidence="7 9" id="KW-0326">Glycosidase</keyword>
<feature type="domain" description="GH10" evidence="11">
    <location>
        <begin position="27"/>
        <end position="329"/>
    </location>
</feature>
<protein>
    <recommendedName>
        <fullName evidence="9">Beta-xylanase</fullName>
        <ecNumber evidence="9">3.2.1.8</ecNumber>
    </recommendedName>
</protein>
<feature type="chain" id="PRO_5045378470" description="Beta-xylanase" evidence="10">
    <location>
        <begin position="29"/>
        <end position="345"/>
    </location>
</feature>
<dbReference type="PRINTS" id="PR00134">
    <property type="entry name" value="GLHYDRLASE10"/>
</dbReference>
<evidence type="ECO:0000313" key="13">
    <source>
        <dbReference type="Proteomes" id="UP001596220"/>
    </source>
</evidence>
<evidence type="ECO:0000259" key="11">
    <source>
        <dbReference type="PROSITE" id="PS51760"/>
    </source>
</evidence>
<evidence type="ECO:0000256" key="7">
    <source>
        <dbReference type="ARBA" id="ARBA00023295"/>
    </source>
</evidence>
<evidence type="ECO:0000256" key="9">
    <source>
        <dbReference type="RuleBase" id="RU361174"/>
    </source>
</evidence>
<feature type="signal peptide" evidence="10">
    <location>
        <begin position="1"/>
        <end position="28"/>
    </location>
</feature>
<dbReference type="SMART" id="SM00633">
    <property type="entry name" value="Glyco_10"/>
    <property type="match status" value="1"/>
</dbReference>
<comment type="catalytic activity">
    <reaction evidence="1 9">
        <text>Endohydrolysis of (1-&gt;4)-beta-D-xylosidic linkages in xylans.</text>
        <dbReference type="EC" id="3.2.1.8"/>
    </reaction>
</comment>
<keyword evidence="6 9" id="KW-0119">Carbohydrate metabolism</keyword>
<evidence type="ECO:0000256" key="4">
    <source>
        <dbReference type="ARBA" id="ARBA00022729"/>
    </source>
</evidence>
<evidence type="ECO:0000313" key="12">
    <source>
        <dbReference type="EMBL" id="MFC6093542.1"/>
    </source>
</evidence>
<keyword evidence="5 9" id="KW-0378">Hydrolase</keyword>
<keyword evidence="3" id="KW-0858">Xylan degradation</keyword>
<sequence>MKKPFGAVAPLATALLVTALLAAPQAHAAAYTLKDAAAATGRVFGAVVPAGLLGDADYTKALDQEFGQITPENEMKWNVVERVRGKFDFAAADRLVDHAESRGMAVRGSVLAWHSQLPGWVINIGSGAELLTALREHVAGVAGHFRGRVDHWNVVNEAFGDSGARRNSVFQERIGESWVEEAFLAAEAADPTAKLCYNDYYTDGSGPKSDAVYGLVRDFVARGVPIDCVGFQGYFNSDHRVPADMAENLRRFADLGVDVHLTELNVTGSGETQAKAYAVAVSACLAVPRCTVITVGGVTDKYYWNAAKTPLLIDADYGRKPAYFSVLDVLNEAATGRRWARAVVT</sequence>
<dbReference type="Gene3D" id="3.20.20.80">
    <property type="entry name" value="Glycosidases"/>
    <property type="match status" value="1"/>
</dbReference>